<keyword evidence="6 7" id="KW-0460">Magnesium</keyword>
<dbReference type="SFLD" id="SFLDG01136">
    <property type="entry name" value="C1.6:_Phosphoserine_Phosphatas"/>
    <property type="match status" value="1"/>
</dbReference>
<dbReference type="SFLD" id="SFLDG01138">
    <property type="entry name" value="C1.6.2:_Deoxy-d-mannose-octulo"/>
    <property type="match status" value="1"/>
</dbReference>
<comment type="cofactor">
    <cofactor evidence="1 7">
        <name>Mg(2+)</name>
        <dbReference type="ChEBI" id="CHEBI:18420"/>
    </cofactor>
</comment>
<proteinExistence type="inferred from homology"/>
<keyword evidence="9" id="KW-1185">Reference proteome</keyword>
<dbReference type="InterPro" id="IPR010023">
    <property type="entry name" value="KdsC_fam"/>
</dbReference>
<dbReference type="InterPro" id="IPR050793">
    <property type="entry name" value="CMP-NeuNAc_synthase"/>
</dbReference>
<dbReference type="Proteomes" id="UP000664417">
    <property type="component" value="Unassembled WGS sequence"/>
</dbReference>
<dbReference type="NCBIfam" id="TIGR01670">
    <property type="entry name" value="KdsC-phosphatas"/>
    <property type="match status" value="1"/>
</dbReference>
<dbReference type="GO" id="GO:0008781">
    <property type="term" value="F:N-acylneuraminate cytidylyltransferase activity"/>
    <property type="evidence" value="ECO:0007669"/>
    <property type="project" value="TreeGrafter"/>
</dbReference>
<dbReference type="FunFam" id="3.40.50.1000:FF:000029">
    <property type="entry name" value="3-deoxy-D-manno-octulosonate 8-phosphate phosphatase KdsC"/>
    <property type="match status" value="1"/>
</dbReference>
<dbReference type="InterPro" id="IPR023214">
    <property type="entry name" value="HAD_sf"/>
</dbReference>
<evidence type="ECO:0000256" key="3">
    <source>
        <dbReference type="ARBA" id="ARBA00011881"/>
    </source>
</evidence>
<dbReference type="PANTHER" id="PTHR21485">
    <property type="entry name" value="HAD SUPERFAMILY MEMBERS CMAS AND KDSC"/>
    <property type="match status" value="1"/>
</dbReference>
<dbReference type="Pfam" id="PF08282">
    <property type="entry name" value="Hydrolase_3"/>
    <property type="match status" value="1"/>
</dbReference>
<comment type="subunit">
    <text evidence="3">Homotetramer.</text>
</comment>
<dbReference type="RefSeq" id="WP_207859694.1">
    <property type="nucleotide sequence ID" value="NZ_JAFREP010000014.1"/>
</dbReference>
<dbReference type="SFLD" id="SFLDS00003">
    <property type="entry name" value="Haloacid_Dehalogenase"/>
    <property type="match status" value="1"/>
</dbReference>
<evidence type="ECO:0000256" key="6">
    <source>
        <dbReference type="ARBA" id="ARBA00022842"/>
    </source>
</evidence>
<dbReference type="AlphaFoldDB" id="A0A8J7U2X9"/>
<protein>
    <submittedName>
        <fullName evidence="8">HAD hydrolase family protein</fullName>
    </submittedName>
</protein>
<evidence type="ECO:0000256" key="5">
    <source>
        <dbReference type="ARBA" id="ARBA00022801"/>
    </source>
</evidence>
<dbReference type="PIRSF" id="PIRSF006118">
    <property type="entry name" value="KDO8-P_Ptase"/>
    <property type="match status" value="1"/>
</dbReference>
<dbReference type="SUPFAM" id="SSF56784">
    <property type="entry name" value="HAD-like"/>
    <property type="match status" value="1"/>
</dbReference>
<feature type="binding site" evidence="7">
    <location>
        <position position="107"/>
    </location>
    <ligand>
        <name>Mg(2+)</name>
        <dbReference type="ChEBI" id="CHEBI:18420"/>
    </ligand>
</feature>
<evidence type="ECO:0000256" key="2">
    <source>
        <dbReference type="ARBA" id="ARBA00005893"/>
    </source>
</evidence>
<dbReference type="Gene3D" id="3.40.50.1000">
    <property type="entry name" value="HAD superfamily/HAD-like"/>
    <property type="match status" value="1"/>
</dbReference>
<sequence>MNLGRFKQIKAIISDVDGILTDGSIVVTEQGESKTFSVRDGMAIALWRKCGFKFALLSGRLSAPVTKRAEELGLEAVKTGRLDKETAFNEILEEIGLSADEVAYIGDDLPDLAPIQLAKLGFCPQDGAPEVQEAADYVVPVDGGRGVVRHIIERILKEQGLWSAVVKHHYAKAHQ</sequence>
<comment type="similarity">
    <text evidence="2">Belongs to the KdsC family.</text>
</comment>
<keyword evidence="5 8" id="KW-0378">Hydrolase</keyword>
<name>A0A8J7U2X9_9BACT</name>
<dbReference type="EMBL" id="JAFREP010000014">
    <property type="protein sequence ID" value="MBO1319788.1"/>
    <property type="molecule type" value="Genomic_DNA"/>
</dbReference>
<evidence type="ECO:0000313" key="8">
    <source>
        <dbReference type="EMBL" id="MBO1319788.1"/>
    </source>
</evidence>
<dbReference type="InterPro" id="IPR036412">
    <property type="entry name" value="HAD-like_sf"/>
</dbReference>
<evidence type="ECO:0000256" key="4">
    <source>
        <dbReference type="ARBA" id="ARBA00022723"/>
    </source>
</evidence>
<feature type="binding site" evidence="7">
    <location>
        <position position="15"/>
    </location>
    <ligand>
        <name>Mg(2+)</name>
        <dbReference type="ChEBI" id="CHEBI:18420"/>
    </ligand>
</feature>
<evidence type="ECO:0000256" key="1">
    <source>
        <dbReference type="ARBA" id="ARBA00001946"/>
    </source>
</evidence>
<comment type="caution">
    <text evidence="8">The sequence shown here is derived from an EMBL/GenBank/DDBJ whole genome shotgun (WGS) entry which is preliminary data.</text>
</comment>
<keyword evidence="4 7" id="KW-0479">Metal-binding</keyword>
<reference evidence="8" key="1">
    <citation type="submission" date="2021-03" db="EMBL/GenBank/DDBJ databases">
        <authorList>
            <person name="Wang G."/>
        </authorList>
    </citation>
    <scope>NUCLEOTIDE SEQUENCE</scope>
    <source>
        <strain evidence="8">KCTC 12899</strain>
    </source>
</reference>
<dbReference type="PANTHER" id="PTHR21485:SF3">
    <property type="entry name" value="N-ACYLNEURAMINATE CYTIDYLYLTRANSFERASE"/>
    <property type="match status" value="1"/>
</dbReference>
<feature type="binding site" evidence="7">
    <location>
        <position position="17"/>
    </location>
    <ligand>
        <name>substrate</name>
    </ligand>
</feature>
<gene>
    <name evidence="8" type="ORF">J3U88_15035</name>
</gene>
<evidence type="ECO:0000313" key="9">
    <source>
        <dbReference type="Proteomes" id="UP000664417"/>
    </source>
</evidence>
<organism evidence="8 9">
    <name type="scientific">Acanthopleuribacter pedis</name>
    <dbReference type="NCBI Taxonomy" id="442870"/>
    <lineage>
        <taxon>Bacteria</taxon>
        <taxon>Pseudomonadati</taxon>
        <taxon>Acidobacteriota</taxon>
        <taxon>Holophagae</taxon>
        <taxon>Acanthopleuribacterales</taxon>
        <taxon>Acanthopleuribacteraceae</taxon>
        <taxon>Acanthopleuribacter</taxon>
    </lineage>
</organism>
<dbReference type="GO" id="GO:0046872">
    <property type="term" value="F:metal ion binding"/>
    <property type="evidence" value="ECO:0007669"/>
    <property type="project" value="UniProtKB-KW"/>
</dbReference>
<dbReference type="GO" id="GO:0016788">
    <property type="term" value="F:hydrolase activity, acting on ester bonds"/>
    <property type="evidence" value="ECO:0007669"/>
    <property type="project" value="InterPro"/>
</dbReference>
<accession>A0A8J7U2X9</accession>
<evidence type="ECO:0000256" key="7">
    <source>
        <dbReference type="PIRSR" id="PIRSR006118-2"/>
    </source>
</evidence>